<sequence>MASIIGFFYSGLTLSLGIFILTCSLREGHGSQNHPNIARTSDNIIYELDACAKCTSYRPFPTHSLRICSVGRLKDDIRELKRILGEVLLNYAISNNMGIEEDERSGMFIHYNYQTVLNGNKALWMQTYDKIHSTLHEISLNMTVMEPFVHQRLVTSFLNSLQTVMCYLQATLKLAYFTEDMHLQVTCKRSLTLSLDIEHARSTGFRINFAIQSLLTARDALNEIYNVVNFDEMRYLQL</sequence>
<gene>
    <name evidence="2" type="ORF">ACJMK2_004812</name>
</gene>
<protein>
    <submittedName>
        <fullName evidence="2">Uncharacterized protein</fullName>
    </submittedName>
</protein>
<accession>A0ABD3VN56</accession>
<feature type="chain" id="PRO_5044840434" evidence="1">
    <location>
        <begin position="31"/>
        <end position="238"/>
    </location>
</feature>
<evidence type="ECO:0000256" key="1">
    <source>
        <dbReference type="SAM" id="SignalP"/>
    </source>
</evidence>
<reference evidence="2 3" key="1">
    <citation type="submission" date="2024-11" db="EMBL/GenBank/DDBJ databases">
        <title>Chromosome-level genome assembly of the freshwater bivalve Anodonta woodiana.</title>
        <authorList>
            <person name="Chen X."/>
        </authorList>
    </citation>
    <scope>NUCLEOTIDE SEQUENCE [LARGE SCALE GENOMIC DNA]</scope>
    <source>
        <strain evidence="2">MN2024</strain>
        <tissue evidence="2">Gills</tissue>
    </source>
</reference>
<dbReference type="EMBL" id="JBJQND010000010">
    <property type="protein sequence ID" value="KAL3863030.1"/>
    <property type="molecule type" value="Genomic_DNA"/>
</dbReference>
<comment type="caution">
    <text evidence="2">The sequence shown here is derived from an EMBL/GenBank/DDBJ whole genome shotgun (WGS) entry which is preliminary data.</text>
</comment>
<proteinExistence type="predicted"/>
<dbReference type="Proteomes" id="UP001634394">
    <property type="component" value="Unassembled WGS sequence"/>
</dbReference>
<name>A0ABD3VN56_SINWO</name>
<dbReference type="AlphaFoldDB" id="A0ABD3VN56"/>
<organism evidence="2 3">
    <name type="scientific">Sinanodonta woodiana</name>
    <name type="common">Chinese pond mussel</name>
    <name type="synonym">Anodonta woodiana</name>
    <dbReference type="NCBI Taxonomy" id="1069815"/>
    <lineage>
        <taxon>Eukaryota</taxon>
        <taxon>Metazoa</taxon>
        <taxon>Spiralia</taxon>
        <taxon>Lophotrochozoa</taxon>
        <taxon>Mollusca</taxon>
        <taxon>Bivalvia</taxon>
        <taxon>Autobranchia</taxon>
        <taxon>Heteroconchia</taxon>
        <taxon>Palaeoheterodonta</taxon>
        <taxon>Unionida</taxon>
        <taxon>Unionoidea</taxon>
        <taxon>Unionidae</taxon>
        <taxon>Unioninae</taxon>
        <taxon>Sinanodonta</taxon>
    </lineage>
</organism>
<keyword evidence="3" id="KW-1185">Reference proteome</keyword>
<feature type="signal peptide" evidence="1">
    <location>
        <begin position="1"/>
        <end position="30"/>
    </location>
</feature>
<evidence type="ECO:0000313" key="2">
    <source>
        <dbReference type="EMBL" id="KAL3863030.1"/>
    </source>
</evidence>
<keyword evidence="1" id="KW-0732">Signal</keyword>
<evidence type="ECO:0000313" key="3">
    <source>
        <dbReference type="Proteomes" id="UP001634394"/>
    </source>
</evidence>